<evidence type="ECO:0000313" key="2">
    <source>
        <dbReference type="EMBL" id="KQH79713.1"/>
    </source>
</evidence>
<comment type="caution">
    <text evidence="2">The sequence shown here is derived from an EMBL/GenBank/DDBJ whole genome shotgun (WGS) entry which is preliminary data.</text>
</comment>
<name>A0A0Q2LUY8_MYCGO</name>
<dbReference type="RefSeq" id="WP_055577407.1">
    <property type="nucleotide sequence ID" value="NZ_LKTM01000074.1"/>
</dbReference>
<dbReference type="OrthoDB" id="3787781at2"/>
<dbReference type="AlphaFoldDB" id="A0A0Q2LUY8"/>
<dbReference type="SUPFAM" id="SSF140453">
    <property type="entry name" value="EsxAB dimer-like"/>
    <property type="match status" value="1"/>
</dbReference>
<dbReference type="NCBIfam" id="TIGR03930">
    <property type="entry name" value="WXG100_ESAT6"/>
    <property type="match status" value="1"/>
</dbReference>
<dbReference type="InterPro" id="IPR036689">
    <property type="entry name" value="ESAT-6-like_sf"/>
</dbReference>
<dbReference type="Pfam" id="PF06013">
    <property type="entry name" value="WXG100"/>
    <property type="match status" value="1"/>
</dbReference>
<evidence type="ECO:0000256" key="1">
    <source>
        <dbReference type="RuleBase" id="RU362001"/>
    </source>
</evidence>
<organism evidence="2 3">
    <name type="scientific">Mycobacterium gordonae</name>
    <dbReference type="NCBI Taxonomy" id="1778"/>
    <lineage>
        <taxon>Bacteria</taxon>
        <taxon>Bacillati</taxon>
        <taxon>Actinomycetota</taxon>
        <taxon>Actinomycetes</taxon>
        <taxon>Mycobacteriales</taxon>
        <taxon>Mycobacteriaceae</taxon>
        <taxon>Mycobacterium</taxon>
    </lineage>
</organism>
<proteinExistence type="inferred from homology"/>
<comment type="similarity">
    <text evidence="1">Belongs to the WXG100 family.</text>
</comment>
<sequence length="100" mass="10698">MGIADSGDARELLQITPTQVAFVADQVGEATAEFANRLRHVDGEVTTLLGSGWRGTPGGQFHDAFVEWHEGASKVVDGMTELVAALRTAAQNFDNTDQPQ</sequence>
<dbReference type="Gene3D" id="1.10.287.1060">
    <property type="entry name" value="ESAT-6-like"/>
    <property type="match status" value="1"/>
</dbReference>
<protein>
    <recommendedName>
        <fullName evidence="1">ESAT-6-like protein</fullName>
    </recommendedName>
</protein>
<accession>A0A0Q2LUY8</accession>
<gene>
    <name evidence="2" type="ORF">AO501_30990</name>
</gene>
<evidence type="ECO:0000313" key="3">
    <source>
        <dbReference type="Proteomes" id="UP000051677"/>
    </source>
</evidence>
<reference evidence="2 3" key="1">
    <citation type="submission" date="2015-10" db="EMBL/GenBank/DDBJ databases">
        <title>Mycobacterium gordonae draft genome assembly.</title>
        <authorList>
            <person name="Ustinova V."/>
            <person name="Smirnova T."/>
            <person name="Blagodatskikh K."/>
            <person name="Varlamov D."/>
            <person name="Larionova E."/>
            <person name="Chernousova L."/>
        </authorList>
    </citation>
    <scope>NUCLEOTIDE SEQUENCE [LARGE SCALE GENOMIC DNA]</scope>
    <source>
        <strain evidence="2 3">CTRI 14-8773</strain>
    </source>
</reference>
<dbReference type="InterPro" id="IPR010310">
    <property type="entry name" value="T7SS_ESAT-6-like"/>
</dbReference>
<dbReference type="EMBL" id="LKTM01000074">
    <property type="protein sequence ID" value="KQH79713.1"/>
    <property type="molecule type" value="Genomic_DNA"/>
</dbReference>
<dbReference type="Proteomes" id="UP000051677">
    <property type="component" value="Unassembled WGS sequence"/>
</dbReference>